<name>L8GKR3_ACACF</name>
<evidence type="ECO:0000256" key="1">
    <source>
        <dbReference type="ARBA" id="ARBA00007133"/>
    </source>
</evidence>
<reference evidence="3 4" key="1">
    <citation type="journal article" date="2013" name="Genome Biol.">
        <title>Genome of Acanthamoeba castellanii highlights extensive lateral gene transfer and early evolution of tyrosine kinase signaling.</title>
        <authorList>
            <person name="Clarke M."/>
            <person name="Lohan A.J."/>
            <person name="Liu B."/>
            <person name="Lagkouvardos I."/>
            <person name="Roy S."/>
            <person name="Zafar N."/>
            <person name="Bertelli C."/>
            <person name="Schilde C."/>
            <person name="Kianianmomeni A."/>
            <person name="Burglin T.R."/>
            <person name="Frech C."/>
            <person name="Turcotte B."/>
            <person name="Kopec K.O."/>
            <person name="Synnott J.M."/>
            <person name="Choo C."/>
            <person name="Paponov I."/>
            <person name="Finkler A."/>
            <person name="Soon Heng Tan C."/>
            <person name="Hutchins A.P."/>
            <person name="Weinmeier T."/>
            <person name="Rattei T."/>
            <person name="Chu J.S."/>
            <person name="Gimenez G."/>
            <person name="Irimia M."/>
            <person name="Rigden D.J."/>
            <person name="Fitzpatrick D.A."/>
            <person name="Lorenzo-Morales J."/>
            <person name="Bateman A."/>
            <person name="Chiu C.H."/>
            <person name="Tang P."/>
            <person name="Hegemann P."/>
            <person name="Fromm H."/>
            <person name="Raoult D."/>
            <person name="Greub G."/>
            <person name="Miranda-Saavedra D."/>
            <person name="Chen N."/>
            <person name="Nash P."/>
            <person name="Ginger M.L."/>
            <person name="Horn M."/>
            <person name="Schaap P."/>
            <person name="Caler L."/>
            <person name="Loftus B."/>
        </authorList>
    </citation>
    <scope>NUCLEOTIDE SEQUENCE [LARGE SCALE GENOMIC DNA]</scope>
    <source>
        <strain evidence="3 4">Neff</strain>
    </source>
</reference>
<dbReference type="PANTHER" id="PTHR13073">
    <property type="entry name" value="BLOC-1 COMPLEX SUBUNIT 1"/>
    <property type="match status" value="1"/>
</dbReference>
<organism evidence="3 4">
    <name type="scientific">Acanthamoeba castellanii (strain ATCC 30010 / Neff)</name>
    <dbReference type="NCBI Taxonomy" id="1257118"/>
    <lineage>
        <taxon>Eukaryota</taxon>
        <taxon>Amoebozoa</taxon>
        <taxon>Discosea</taxon>
        <taxon>Longamoebia</taxon>
        <taxon>Centramoebida</taxon>
        <taxon>Acanthamoebidae</taxon>
        <taxon>Acanthamoeba</taxon>
    </lineage>
</organism>
<dbReference type="STRING" id="1257118.L8GKR3"/>
<gene>
    <name evidence="3" type="ORF">ACA1_038300</name>
</gene>
<evidence type="ECO:0000313" key="4">
    <source>
        <dbReference type="Proteomes" id="UP000011083"/>
    </source>
</evidence>
<keyword evidence="4" id="KW-1185">Reference proteome</keyword>
<accession>L8GKR3</accession>
<dbReference type="GO" id="GO:0031083">
    <property type="term" value="C:BLOC-1 complex"/>
    <property type="evidence" value="ECO:0007669"/>
    <property type="project" value="InterPro"/>
</dbReference>
<dbReference type="Proteomes" id="UP000011083">
    <property type="component" value="Unassembled WGS sequence"/>
</dbReference>
<dbReference type="AlphaFoldDB" id="L8GKR3"/>
<evidence type="ECO:0000256" key="2">
    <source>
        <dbReference type="ARBA" id="ARBA00019577"/>
    </source>
</evidence>
<dbReference type="OrthoDB" id="20018at2759"/>
<comment type="similarity">
    <text evidence="1">Belongs to the BLOC1S1 family.</text>
</comment>
<dbReference type="GeneID" id="14914178"/>
<dbReference type="EMBL" id="KB008087">
    <property type="protein sequence ID" value="ELR13645.1"/>
    <property type="molecule type" value="Genomic_DNA"/>
</dbReference>
<sequence>MLAVLLKEHQQKQELLKQENEVRRKKAVTSVDKVSACMVDSVNIGVSKVFTNQKKIEVQAVQLQTQTERFSKQTAQWLQLIEGFNQSLKEIGDIESWARTIEADMRQIAANLEYVHRNTAMEEATAAGK</sequence>
<dbReference type="InterPro" id="IPR009395">
    <property type="entry name" value="BLOC1S1"/>
</dbReference>
<evidence type="ECO:0000313" key="3">
    <source>
        <dbReference type="EMBL" id="ELR13645.1"/>
    </source>
</evidence>
<proteinExistence type="inferred from homology"/>
<dbReference type="PANTHER" id="PTHR13073:SF0">
    <property type="entry name" value="BIOGENESIS OF LYSOSOME-RELATED ORGANELLES COMPLEX 1 SUBUNIT 1"/>
    <property type="match status" value="1"/>
</dbReference>
<dbReference type="RefSeq" id="XP_004335658.1">
    <property type="nucleotide sequence ID" value="XM_004335610.1"/>
</dbReference>
<dbReference type="KEGG" id="acan:ACA1_038300"/>
<dbReference type="VEuPathDB" id="AmoebaDB:ACA1_038300"/>
<protein>
    <recommendedName>
        <fullName evidence="2">Biogenesis of lysosome-related organelles complex 1 subunit 1</fullName>
    </recommendedName>
</protein>
<dbReference type="OMA" id="WMKIMEY"/>
<dbReference type="GO" id="GO:0016197">
    <property type="term" value="P:endosomal transport"/>
    <property type="evidence" value="ECO:0007669"/>
    <property type="project" value="TreeGrafter"/>
</dbReference>
<dbReference type="Pfam" id="PF06320">
    <property type="entry name" value="GCN5L1"/>
    <property type="match status" value="1"/>
</dbReference>